<keyword evidence="3" id="KW-1185">Reference proteome</keyword>
<dbReference type="InterPro" id="IPR050721">
    <property type="entry name" value="Trk_Ktr_HKT_K-transport"/>
</dbReference>
<dbReference type="SUPFAM" id="SSF51735">
    <property type="entry name" value="NAD(P)-binding Rossmann-fold domains"/>
    <property type="match status" value="1"/>
</dbReference>
<dbReference type="Gene3D" id="3.30.70.1450">
    <property type="entry name" value="Regulator of K+ conductance, C-terminal domain"/>
    <property type="match status" value="1"/>
</dbReference>
<feature type="domain" description="RCK N-terminal" evidence="1">
    <location>
        <begin position="1"/>
        <end position="117"/>
    </location>
</feature>
<reference evidence="3" key="1">
    <citation type="submission" date="2017-05" db="EMBL/GenBank/DDBJ databases">
        <title>Dechlorination kinetics govern the competition between two new strains of the genus Sulfurospirillum.</title>
        <authorList>
            <person name="Buttet G.F."/>
            <person name="Murray A.M."/>
            <person name="Goris T."/>
            <person name="Burion M."/>
            <person name="Lin B."/>
            <person name="Rolle M."/>
            <person name="Maillard J."/>
        </authorList>
    </citation>
    <scope>NUCLEOTIDE SEQUENCE [LARGE SCALE GENOMIC DNA]</scope>
    <source>
        <strain evidence="3">SL2-1</strain>
    </source>
</reference>
<dbReference type="PANTHER" id="PTHR43833:SF7">
    <property type="entry name" value="KTR SYSTEM POTASSIUM UPTAKE PROTEIN C"/>
    <property type="match status" value="1"/>
</dbReference>
<organism evidence="2 3">
    <name type="scientific">Sulfurospirillum diekertiae</name>
    <dbReference type="NCBI Taxonomy" id="1854492"/>
    <lineage>
        <taxon>Bacteria</taxon>
        <taxon>Pseudomonadati</taxon>
        <taxon>Campylobacterota</taxon>
        <taxon>Epsilonproteobacteria</taxon>
        <taxon>Campylobacterales</taxon>
        <taxon>Sulfurospirillaceae</taxon>
        <taxon>Sulfurospirillum</taxon>
    </lineage>
</organism>
<dbReference type="AlphaFoldDB" id="A0A1Y0HP22"/>
<evidence type="ECO:0000313" key="3">
    <source>
        <dbReference type="Proteomes" id="UP000196005"/>
    </source>
</evidence>
<protein>
    <submittedName>
        <fullName evidence="2">Ktr system potassium uptake protein A</fullName>
    </submittedName>
</protein>
<evidence type="ECO:0000259" key="1">
    <source>
        <dbReference type="PROSITE" id="PS51201"/>
    </source>
</evidence>
<proteinExistence type="predicted"/>
<dbReference type="SUPFAM" id="SSF116726">
    <property type="entry name" value="TrkA C-terminal domain-like"/>
    <property type="match status" value="1"/>
</dbReference>
<sequence>MKTYAVIGLGKFGFHIAKGLAEQGMDIIAIDNDPHKIQVISDYIQDALILDSTDTKALQEAGVVGLDTVIISIGENIEASILTLMALKELDNKNIIAKAITLTHGEILARLGAFKVIYPERESAKKLVENLVGNVVIDQVDFSSTIKIAKFLVTKSLIGKQVSDVEAMFENEIHLIACKTRDNWTFDVEKSYKIRENDMLSFIGKKSFIEKLRHLTKSESE</sequence>
<dbReference type="InterPro" id="IPR036291">
    <property type="entry name" value="NAD(P)-bd_dom_sf"/>
</dbReference>
<accession>A0A1Y0HP22</accession>
<dbReference type="EMBL" id="CP021416">
    <property type="protein sequence ID" value="ARU49085.1"/>
    <property type="molecule type" value="Genomic_DNA"/>
</dbReference>
<dbReference type="Gene3D" id="3.40.50.720">
    <property type="entry name" value="NAD(P)-binding Rossmann-like Domain"/>
    <property type="match status" value="1"/>
</dbReference>
<dbReference type="InterPro" id="IPR003148">
    <property type="entry name" value="RCK_N"/>
</dbReference>
<dbReference type="RefSeq" id="WP_087438885.1">
    <property type="nucleotide sequence ID" value="NZ_CP021416.1"/>
</dbReference>
<dbReference type="PANTHER" id="PTHR43833">
    <property type="entry name" value="POTASSIUM CHANNEL PROTEIN 2-RELATED-RELATED"/>
    <property type="match status" value="1"/>
</dbReference>
<dbReference type="Pfam" id="PF02254">
    <property type="entry name" value="TrkA_N"/>
    <property type="match status" value="1"/>
</dbReference>
<dbReference type="GO" id="GO:0006813">
    <property type="term" value="P:potassium ion transport"/>
    <property type="evidence" value="ECO:0007669"/>
    <property type="project" value="InterPro"/>
</dbReference>
<dbReference type="InterPro" id="IPR036721">
    <property type="entry name" value="RCK_C_sf"/>
</dbReference>
<dbReference type="KEGG" id="suls:Sdiek1_1926"/>
<evidence type="ECO:0000313" key="2">
    <source>
        <dbReference type="EMBL" id="ARU49085.1"/>
    </source>
</evidence>
<dbReference type="Proteomes" id="UP000196005">
    <property type="component" value="Chromosome"/>
</dbReference>
<dbReference type="OrthoDB" id="9776294at2"/>
<name>A0A1Y0HP22_9BACT</name>
<dbReference type="PROSITE" id="PS51201">
    <property type="entry name" value="RCK_N"/>
    <property type="match status" value="1"/>
</dbReference>
<gene>
    <name evidence="2" type="ORF">Sdiek1_1926</name>
</gene>